<dbReference type="Proteomes" id="UP000029448">
    <property type="component" value="Unassembled WGS sequence"/>
</dbReference>
<organism evidence="1 2">
    <name type="scientific">Acetobacter tropicalis</name>
    <dbReference type="NCBI Taxonomy" id="104102"/>
    <lineage>
        <taxon>Bacteria</taxon>
        <taxon>Pseudomonadati</taxon>
        <taxon>Pseudomonadota</taxon>
        <taxon>Alphaproteobacteria</taxon>
        <taxon>Acetobacterales</taxon>
        <taxon>Acetobacteraceae</taxon>
        <taxon>Acetobacter</taxon>
    </lineage>
</organism>
<protein>
    <submittedName>
        <fullName evidence="1">Uncharacterized protein</fullName>
    </submittedName>
</protein>
<keyword evidence="2" id="KW-1185">Reference proteome</keyword>
<dbReference type="EMBL" id="JOKM01000102">
    <property type="protein sequence ID" value="KGB21213.1"/>
    <property type="molecule type" value="Genomic_DNA"/>
</dbReference>
<comment type="caution">
    <text evidence="1">The sequence shown here is derived from an EMBL/GenBank/DDBJ whole genome shotgun (WGS) entry which is preliminary data.</text>
</comment>
<name>A0A095AWT2_9PROT</name>
<sequence>MLFMKMDAKPLSEARSVYLIVGPTYVDTWLYPFFRALHLD</sequence>
<proteinExistence type="predicted"/>
<reference evidence="1 2" key="1">
    <citation type="submission" date="2014-06" db="EMBL/GenBank/DDBJ databases">
        <title>Functional and comparative genomic analyses of the Drosophila gut microbiota identify candidate symbiosis factors.</title>
        <authorList>
            <person name="Newell P.D."/>
            <person name="Chaston J.M."/>
            <person name="Douglas A.E."/>
        </authorList>
    </citation>
    <scope>NUCLEOTIDE SEQUENCE [LARGE SCALE GENOMIC DNA]</scope>
    <source>
        <strain evidence="1 2">DmCS_006</strain>
    </source>
</reference>
<accession>A0A095AWT2</accession>
<gene>
    <name evidence="1" type="ORF">AtDm6_2849</name>
</gene>
<dbReference type="PATRIC" id="fig|104102.7.peg.2815"/>
<evidence type="ECO:0000313" key="1">
    <source>
        <dbReference type="EMBL" id="KGB21213.1"/>
    </source>
</evidence>
<dbReference type="AlphaFoldDB" id="A0A095AWT2"/>
<dbReference type="STRING" id="104102.AtDm6_2849"/>
<evidence type="ECO:0000313" key="2">
    <source>
        <dbReference type="Proteomes" id="UP000029448"/>
    </source>
</evidence>